<evidence type="ECO:0000256" key="4">
    <source>
        <dbReference type="PROSITE-ProRule" id="PRU00134"/>
    </source>
</evidence>
<keyword evidence="3" id="KW-0862">Zinc</keyword>
<sequence>MSELTLRVIAYGGRDSRVEISILYPIPEHLRGSSYVKTWCMDLVKELHPDLKHNSSWGCVECSKPARETNVTTVTWTHLPEPQAVVYIYHLCEAGRNRCNKEVLALNRMMAAMTPGAGPQRPAIHKKRPGVEYPLSASCCKCKKNSTGSPDAGLRRCGGCKLSRYCGTECQTADWPRHKQLCKYIKSVEWVN</sequence>
<dbReference type="SUPFAM" id="SSF144232">
    <property type="entry name" value="HIT/MYND zinc finger-like"/>
    <property type="match status" value="1"/>
</dbReference>
<accession>A0A8H4VUL6</accession>
<evidence type="ECO:0000256" key="3">
    <source>
        <dbReference type="ARBA" id="ARBA00022833"/>
    </source>
</evidence>
<dbReference type="GO" id="GO:0008270">
    <property type="term" value="F:zinc ion binding"/>
    <property type="evidence" value="ECO:0007669"/>
    <property type="project" value="UniProtKB-KW"/>
</dbReference>
<dbReference type="Gene3D" id="6.10.140.2220">
    <property type="match status" value="1"/>
</dbReference>
<dbReference type="PROSITE" id="PS01360">
    <property type="entry name" value="ZF_MYND_1"/>
    <property type="match status" value="1"/>
</dbReference>
<keyword evidence="7" id="KW-1185">Reference proteome</keyword>
<dbReference type="Pfam" id="PF01753">
    <property type="entry name" value="zf-MYND"/>
    <property type="match status" value="1"/>
</dbReference>
<dbReference type="EMBL" id="JAACJL010000001">
    <property type="protein sequence ID" value="KAF4623261.1"/>
    <property type="molecule type" value="Genomic_DNA"/>
</dbReference>
<proteinExistence type="predicted"/>
<evidence type="ECO:0000256" key="2">
    <source>
        <dbReference type="ARBA" id="ARBA00022771"/>
    </source>
</evidence>
<dbReference type="Proteomes" id="UP000521872">
    <property type="component" value="Unassembled WGS sequence"/>
</dbReference>
<feature type="domain" description="MYND-type" evidence="5">
    <location>
        <begin position="139"/>
        <end position="182"/>
    </location>
</feature>
<dbReference type="AlphaFoldDB" id="A0A8H4VUL6"/>
<keyword evidence="1" id="KW-0479">Metal-binding</keyword>
<name>A0A8H4VUL6_9AGAR</name>
<reference evidence="6 7" key="1">
    <citation type="submission" date="2019-12" db="EMBL/GenBank/DDBJ databases">
        <authorList>
            <person name="Floudas D."/>
            <person name="Bentzer J."/>
            <person name="Ahren D."/>
            <person name="Johansson T."/>
            <person name="Persson P."/>
            <person name="Tunlid A."/>
        </authorList>
    </citation>
    <scope>NUCLEOTIDE SEQUENCE [LARGE SCALE GENOMIC DNA]</scope>
    <source>
        <strain evidence="6 7">CBS 102.39</strain>
    </source>
</reference>
<protein>
    <recommendedName>
        <fullName evidence="5">MYND-type domain-containing protein</fullName>
    </recommendedName>
</protein>
<gene>
    <name evidence="6" type="ORF">D9613_001504</name>
</gene>
<dbReference type="InterPro" id="IPR002893">
    <property type="entry name" value="Znf_MYND"/>
</dbReference>
<dbReference type="PROSITE" id="PS50865">
    <property type="entry name" value="ZF_MYND_2"/>
    <property type="match status" value="1"/>
</dbReference>
<organism evidence="6 7">
    <name type="scientific">Agrocybe pediades</name>
    <dbReference type="NCBI Taxonomy" id="84607"/>
    <lineage>
        <taxon>Eukaryota</taxon>
        <taxon>Fungi</taxon>
        <taxon>Dikarya</taxon>
        <taxon>Basidiomycota</taxon>
        <taxon>Agaricomycotina</taxon>
        <taxon>Agaricomycetes</taxon>
        <taxon>Agaricomycetidae</taxon>
        <taxon>Agaricales</taxon>
        <taxon>Agaricineae</taxon>
        <taxon>Strophariaceae</taxon>
        <taxon>Agrocybe</taxon>
    </lineage>
</organism>
<evidence type="ECO:0000256" key="1">
    <source>
        <dbReference type="ARBA" id="ARBA00022723"/>
    </source>
</evidence>
<evidence type="ECO:0000313" key="6">
    <source>
        <dbReference type="EMBL" id="KAF4623261.1"/>
    </source>
</evidence>
<evidence type="ECO:0000313" key="7">
    <source>
        <dbReference type="Proteomes" id="UP000521872"/>
    </source>
</evidence>
<comment type="caution">
    <text evidence="6">The sequence shown here is derived from an EMBL/GenBank/DDBJ whole genome shotgun (WGS) entry which is preliminary data.</text>
</comment>
<keyword evidence="2 4" id="KW-0863">Zinc-finger</keyword>
<evidence type="ECO:0000259" key="5">
    <source>
        <dbReference type="PROSITE" id="PS50865"/>
    </source>
</evidence>